<keyword evidence="2" id="KW-0472">Membrane</keyword>
<evidence type="ECO:0000313" key="3">
    <source>
        <dbReference type="EMBL" id="QSB06237.1"/>
    </source>
</evidence>
<sequence>MGRIVRNVSDGVTKYYWYPGEKGDWVKAAITVVGGAAVFALSFVAFHNSLISAVLSASVVLGLGGVYLGRSDAAGLSKFHDPTSERREAMADSAHAAWRGTLMGFASAGAAIFVLNMPHDGFLSNWVLPIVPSVVGAIAHSAGMIYERMNQAGQAEAEPPPAEVEAAKELEKEPA</sequence>
<protein>
    <submittedName>
        <fullName evidence="3">Uncharacterized protein</fullName>
    </submittedName>
</protein>
<evidence type="ECO:0000256" key="1">
    <source>
        <dbReference type="SAM" id="MobiDB-lite"/>
    </source>
</evidence>
<dbReference type="AlphaFoldDB" id="A0A895XM94"/>
<feature type="transmembrane region" description="Helical" evidence="2">
    <location>
        <begin position="25"/>
        <end position="44"/>
    </location>
</feature>
<accession>A0A895XM94</accession>
<feature type="region of interest" description="Disordered" evidence="1">
    <location>
        <begin position="152"/>
        <end position="175"/>
    </location>
</feature>
<feature type="transmembrane region" description="Helical" evidence="2">
    <location>
        <begin position="96"/>
        <end position="114"/>
    </location>
</feature>
<keyword evidence="4" id="KW-1185">Reference proteome</keyword>
<name>A0A895XM94_9ACTN</name>
<reference evidence="3" key="1">
    <citation type="submission" date="2021-02" db="EMBL/GenBank/DDBJ databases">
        <title>Natronoglycomyces albus gen. nov., sp. nov, a haloalkaliphilic actinobacterium from a soda solonchak soil.</title>
        <authorList>
            <person name="Sorokin D.Y."/>
            <person name="Khijniak T.V."/>
            <person name="Zakharycheva A.P."/>
            <person name="Boueva O.V."/>
            <person name="Ariskina E.V."/>
            <person name="Hahnke R.L."/>
            <person name="Bunk B."/>
            <person name="Sproer C."/>
            <person name="Schumann P."/>
            <person name="Evtushenko L.I."/>
            <person name="Kublanov I.V."/>
        </authorList>
    </citation>
    <scope>NUCLEOTIDE SEQUENCE</scope>
    <source>
        <strain evidence="3">DSM 106290</strain>
    </source>
</reference>
<evidence type="ECO:0000256" key="2">
    <source>
        <dbReference type="SAM" id="Phobius"/>
    </source>
</evidence>
<keyword evidence="2" id="KW-0812">Transmembrane</keyword>
<proteinExistence type="predicted"/>
<dbReference type="KEGG" id="nav:JQS30_04835"/>
<feature type="compositionally biased region" description="Basic and acidic residues" evidence="1">
    <location>
        <begin position="165"/>
        <end position="175"/>
    </location>
</feature>
<dbReference type="RefSeq" id="WP_213172246.1">
    <property type="nucleotide sequence ID" value="NZ_CP070496.1"/>
</dbReference>
<organism evidence="3 4">
    <name type="scientific">Natronoglycomyces albus</name>
    <dbReference type="NCBI Taxonomy" id="2811108"/>
    <lineage>
        <taxon>Bacteria</taxon>
        <taxon>Bacillati</taxon>
        <taxon>Actinomycetota</taxon>
        <taxon>Actinomycetes</taxon>
        <taxon>Glycomycetales</taxon>
        <taxon>Glycomycetaceae</taxon>
        <taxon>Natronoglycomyces</taxon>
    </lineage>
</organism>
<dbReference type="Proteomes" id="UP000662939">
    <property type="component" value="Chromosome"/>
</dbReference>
<feature type="transmembrane region" description="Helical" evidence="2">
    <location>
        <begin position="126"/>
        <end position="146"/>
    </location>
</feature>
<dbReference type="EMBL" id="CP070496">
    <property type="protein sequence ID" value="QSB06237.1"/>
    <property type="molecule type" value="Genomic_DNA"/>
</dbReference>
<evidence type="ECO:0000313" key="4">
    <source>
        <dbReference type="Proteomes" id="UP000662939"/>
    </source>
</evidence>
<feature type="transmembrane region" description="Helical" evidence="2">
    <location>
        <begin position="50"/>
        <end position="69"/>
    </location>
</feature>
<gene>
    <name evidence="3" type="ORF">JQS30_04835</name>
</gene>
<keyword evidence="2" id="KW-1133">Transmembrane helix</keyword>